<dbReference type="Gene3D" id="3.40.50.150">
    <property type="entry name" value="Vaccinia Virus protein VP39"/>
    <property type="match status" value="1"/>
</dbReference>
<dbReference type="CDD" id="cd02440">
    <property type="entry name" value="AdoMet_MTases"/>
    <property type="match status" value="1"/>
</dbReference>
<evidence type="ECO:0000259" key="2">
    <source>
        <dbReference type="Pfam" id="PF08241"/>
    </source>
</evidence>
<dbReference type="Pfam" id="PF08241">
    <property type="entry name" value="Methyltransf_11"/>
    <property type="match status" value="1"/>
</dbReference>
<dbReference type="PANTHER" id="PTHR44068">
    <property type="entry name" value="ZGC:194242"/>
    <property type="match status" value="1"/>
</dbReference>
<keyword evidence="3" id="KW-0489">Methyltransferase</keyword>
<proteinExistence type="predicted"/>
<dbReference type="Proteomes" id="UP000603457">
    <property type="component" value="Unassembled WGS sequence"/>
</dbReference>
<comment type="caution">
    <text evidence="3">The sequence shown here is derived from an EMBL/GenBank/DDBJ whole genome shotgun (WGS) entry which is preliminary data.</text>
</comment>
<keyword evidence="4" id="KW-1185">Reference proteome</keyword>
<dbReference type="SUPFAM" id="SSF53335">
    <property type="entry name" value="S-adenosyl-L-methionine-dependent methyltransferases"/>
    <property type="match status" value="1"/>
</dbReference>
<evidence type="ECO:0000313" key="3">
    <source>
        <dbReference type="EMBL" id="MBD2596601.1"/>
    </source>
</evidence>
<dbReference type="InterPro" id="IPR029063">
    <property type="entry name" value="SAM-dependent_MTases_sf"/>
</dbReference>
<dbReference type="PANTHER" id="PTHR44068:SF11">
    <property type="entry name" value="GERANYL DIPHOSPHATE 2-C-METHYLTRANSFERASE"/>
    <property type="match status" value="1"/>
</dbReference>
<name>A0ABR8G065_9NOSO</name>
<gene>
    <name evidence="3" type="ORF">H6G74_20020</name>
</gene>
<evidence type="ECO:0000313" key="4">
    <source>
        <dbReference type="Proteomes" id="UP000603457"/>
    </source>
</evidence>
<reference evidence="3 4" key="1">
    <citation type="journal article" date="2020" name="ISME J.">
        <title>Comparative genomics reveals insights into cyanobacterial evolution and habitat adaptation.</title>
        <authorList>
            <person name="Chen M.Y."/>
            <person name="Teng W.K."/>
            <person name="Zhao L."/>
            <person name="Hu C.X."/>
            <person name="Zhou Y.K."/>
            <person name="Han B.P."/>
            <person name="Song L.R."/>
            <person name="Shu W.S."/>
        </authorList>
    </citation>
    <scope>NUCLEOTIDE SEQUENCE [LARGE SCALE GENOMIC DNA]</scope>
    <source>
        <strain evidence="3 4">FACHB-130</strain>
    </source>
</reference>
<dbReference type="RefSeq" id="WP_190969322.1">
    <property type="nucleotide sequence ID" value="NZ_JACJTB010000029.1"/>
</dbReference>
<accession>A0ABR8G065</accession>
<evidence type="ECO:0000256" key="1">
    <source>
        <dbReference type="ARBA" id="ARBA00022679"/>
    </source>
</evidence>
<dbReference type="GO" id="GO:0032259">
    <property type="term" value="P:methylation"/>
    <property type="evidence" value="ECO:0007669"/>
    <property type="project" value="UniProtKB-KW"/>
</dbReference>
<feature type="domain" description="Methyltransferase type 11" evidence="2">
    <location>
        <begin position="214"/>
        <end position="307"/>
    </location>
</feature>
<sequence>MSFPEHDSYWMDTVNFIQQHYCPEDFVLAPEIFWEKFTRLYTYKITHSQRAIAADCHWAIIHKGLLAEIEESYLQALLKEFSPVFANAVFVVFSRSANLPTLPDDDLHWMAFKNWLRQNKQWPHRFQKLKHRLKGYLRRWFSRQPPQRTTGIPEKMEKIVDFKTLTDEQIRQEMNQLYLEGGYEFPTFYDQARSTEIDQYTLEMLPATAGRKILDIGCGIGRGASLIKDCELMVGIDLSDVAIEQAQRLYANQSNCQFLQMNALQLDFPDHNFDMVLSLEMIEHVSNAQQYLREALRVLKPGGCFLFNVANQDSLHLRITRALGYPAFKTNYQHFQEFSLAEIEAMLLEAGGKIQAIRGSFLIPYWGVPGVSEAIRHLTDNQPEMVNILQTLGHQVSPEYAYTFFVACTKV</sequence>
<dbReference type="GO" id="GO:0008168">
    <property type="term" value="F:methyltransferase activity"/>
    <property type="evidence" value="ECO:0007669"/>
    <property type="project" value="UniProtKB-KW"/>
</dbReference>
<dbReference type="EMBL" id="JACJTB010000029">
    <property type="protein sequence ID" value="MBD2596601.1"/>
    <property type="molecule type" value="Genomic_DNA"/>
</dbReference>
<dbReference type="InterPro" id="IPR050447">
    <property type="entry name" value="Erg6_SMT_methyltransf"/>
</dbReference>
<keyword evidence="1" id="KW-0808">Transferase</keyword>
<organism evidence="3 4">
    <name type="scientific">Nostoc spongiaeforme FACHB-130</name>
    <dbReference type="NCBI Taxonomy" id="1357510"/>
    <lineage>
        <taxon>Bacteria</taxon>
        <taxon>Bacillati</taxon>
        <taxon>Cyanobacteriota</taxon>
        <taxon>Cyanophyceae</taxon>
        <taxon>Nostocales</taxon>
        <taxon>Nostocaceae</taxon>
        <taxon>Nostoc</taxon>
    </lineage>
</organism>
<dbReference type="InterPro" id="IPR013216">
    <property type="entry name" value="Methyltransf_11"/>
</dbReference>
<protein>
    <submittedName>
        <fullName evidence="3">Class I SAM-dependent methyltransferase</fullName>
    </submittedName>
</protein>